<keyword evidence="1" id="KW-0472">Membrane</keyword>
<reference evidence="2 3" key="1">
    <citation type="submission" date="2018-08" db="EMBL/GenBank/DDBJ databases">
        <title>Paenibacillus sp. M4BSY-1, whole genome shotgun sequence.</title>
        <authorList>
            <person name="Tuo L."/>
        </authorList>
    </citation>
    <scope>NUCLEOTIDE SEQUENCE [LARGE SCALE GENOMIC DNA]</scope>
    <source>
        <strain evidence="2 3">M4BSY-1</strain>
    </source>
</reference>
<dbReference type="OrthoDB" id="2735433at2"/>
<dbReference type="EMBL" id="QUBQ01000002">
    <property type="protein sequence ID" value="REK74642.1"/>
    <property type="molecule type" value="Genomic_DNA"/>
</dbReference>
<dbReference type="Proteomes" id="UP000261905">
    <property type="component" value="Unassembled WGS sequence"/>
</dbReference>
<protein>
    <submittedName>
        <fullName evidence="2">Uncharacterized protein</fullName>
    </submittedName>
</protein>
<dbReference type="AlphaFoldDB" id="A0A371PFE5"/>
<feature type="transmembrane region" description="Helical" evidence="1">
    <location>
        <begin position="65"/>
        <end position="92"/>
    </location>
</feature>
<organism evidence="2 3">
    <name type="scientific">Paenibacillus paeoniae</name>
    <dbReference type="NCBI Taxonomy" id="2292705"/>
    <lineage>
        <taxon>Bacteria</taxon>
        <taxon>Bacillati</taxon>
        <taxon>Bacillota</taxon>
        <taxon>Bacilli</taxon>
        <taxon>Bacillales</taxon>
        <taxon>Paenibacillaceae</taxon>
        <taxon>Paenibacillus</taxon>
    </lineage>
</organism>
<keyword evidence="3" id="KW-1185">Reference proteome</keyword>
<comment type="caution">
    <text evidence="2">The sequence shown here is derived from an EMBL/GenBank/DDBJ whole genome shotgun (WGS) entry which is preliminary data.</text>
</comment>
<dbReference type="RefSeq" id="WP_116046182.1">
    <property type="nucleotide sequence ID" value="NZ_QUBQ01000002.1"/>
</dbReference>
<name>A0A371PFE5_9BACL</name>
<keyword evidence="1" id="KW-1133">Transmembrane helix</keyword>
<gene>
    <name evidence="2" type="ORF">DX130_13220</name>
</gene>
<sequence length="113" mass="12713">MKTALQVTGVFFILVGVIFGITQISGLNELKEDVGYWERAADRSSDNYLIEERYLMEKERYESKLVLTISSVVVGLITGLFFLALSTIINLLQKLVNQEISTPSVQVNRTEPV</sequence>
<keyword evidence="1" id="KW-0812">Transmembrane</keyword>
<evidence type="ECO:0000313" key="3">
    <source>
        <dbReference type="Proteomes" id="UP000261905"/>
    </source>
</evidence>
<proteinExistence type="predicted"/>
<evidence type="ECO:0000313" key="2">
    <source>
        <dbReference type="EMBL" id="REK74642.1"/>
    </source>
</evidence>
<accession>A0A371PFE5</accession>
<evidence type="ECO:0000256" key="1">
    <source>
        <dbReference type="SAM" id="Phobius"/>
    </source>
</evidence>